<keyword evidence="2" id="KW-0808">Transferase</keyword>
<dbReference type="PANTHER" id="PTHR34456">
    <property type="entry name" value="MITOVIRUS RNA-DEPENDENT RNA POLYMERASE"/>
    <property type="match status" value="1"/>
</dbReference>
<sequence>MDGTFNQTAPLVRLIPSSHCFSFDLKSATDRWSLLYLFEIVALLFDRSFASSVVNSYYGSWPLFAFSHHLLVWWSAEQVRPGVRFTGYAVLAEFAKRFLVKDMRTQLHRPSLRYSLLKYRYTSLRFVRWVEKYETLPRQSQGSGFKPKTFTPNYKSAAAGSSSKPSSASPKVDIAAIEEATSGKEKRKRGAVNPWSIPLSKIFSKCRRVGLLDSVKPVVPPAPEYKKNFCSYYVLGGHTTDECGGLIREIKQLIKDDRFGNQVNMVQSGLPENFVLDQICGANETVKVGAVSASANKVQKIRFPDIESEDEEIQFVPKAVSEQAVKNKATRISLTDCDSEEEGFINFHEQPKWPVVSKIAGTFLSTADGQVNNLTRSGRLDIIDLNERSEANQSVQNQSSGKAVQGQQPGQPARSSAQVSVPSAPVAAQLPSPVKVDDPVVDQLKKTPARVSIWQLLMESAPVTGVTADEVVDPAQKTPVITFSDADLPPGTTKLSLNICPLKILPYLSLTEDMLQKSATVIRAYDDSKRSVLGTFETDVEVQGIKSKVMFTVIDIPRLVRSERERDQRERVDLSRLYKLFEAK</sequence>
<organism evidence="2 3">
    <name type="scientific">Striga asiatica</name>
    <name type="common">Asiatic witchweed</name>
    <name type="synonym">Buchnera asiatica</name>
    <dbReference type="NCBI Taxonomy" id="4170"/>
    <lineage>
        <taxon>Eukaryota</taxon>
        <taxon>Viridiplantae</taxon>
        <taxon>Streptophyta</taxon>
        <taxon>Embryophyta</taxon>
        <taxon>Tracheophyta</taxon>
        <taxon>Spermatophyta</taxon>
        <taxon>Magnoliopsida</taxon>
        <taxon>eudicotyledons</taxon>
        <taxon>Gunneridae</taxon>
        <taxon>Pentapetalae</taxon>
        <taxon>asterids</taxon>
        <taxon>lamiids</taxon>
        <taxon>Lamiales</taxon>
        <taxon>Orobanchaceae</taxon>
        <taxon>Buchnereae</taxon>
        <taxon>Striga</taxon>
    </lineage>
</organism>
<dbReference type="Proteomes" id="UP000325081">
    <property type="component" value="Unassembled WGS sequence"/>
</dbReference>
<keyword evidence="3" id="KW-1185">Reference proteome</keyword>
<feature type="region of interest" description="Disordered" evidence="1">
    <location>
        <begin position="391"/>
        <end position="424"/>
    </location>
</feature>
<accession>A0A5A7QRT8</accession>
<feature type="compositionally biased region" description="Low complexity" evidence="1">
    <location>
        <begin position="412"/>
        <end position="424"/>
    </location>
</feature>
<dbReference type="EMBL" id="BKCP01008059">
    <property type="protein sequence ID" value="GER47769.1"/>
    <property type="molecule type" value="Genomic_DNA"/>
</dbReference>
<evidence type="ECO:0000313" key="3">
    <source>
        <dbReference type="Proteomes" id="UP000325081"/>
    </source>
</evidence>
<dbReference type="PANTHER" id="PTHR34456:SF13">
    <property type="entry name" value="REVERSE TRANSCRIPTASE DOMAIN-CONTAINING PROTEIN"/>
    <property type="match status" value="1"/>
</dbReference>
<keyword evidence="2" id="KW-0696">RNA-directed RNA polymerase</keyword>
<dbReference type="OrthoDB" id="1050647at2759"/>
<keyword evidence="2" id="KW-0548">Nucleotidyltransferase</keyword>
<proteinExistence type="predicted"/>
<evidence type="ECO:0000256" key="1">
    <source>
        <dbReference type="SAM" id="MobiDB-lite"/>
    </source>
</evidence>
<feature type="compositionally biased region" description="Polar residues" evidence="1">
    <location>
        <begin position="391"/>
        <end position="410"/>
    </location>
</feature>
<protein>
    <submittedName>
        <fullName evidence="2">Mitovirus RNA-dependent RNA polymerase</fullName>
    </submittedName>
</protein>
<dbReference type="GO" id="GO:0003968">
    <property type="term" value="F:RNA-directed RNA polymerase activity"/>
    <property type="evidence" value="ECO:0007669"/>
    <property type="project" value="UniProtKB-KW"/>
</dbReference>
<name>A0A5A7QRT8_STRAF</name>
<gene>
    <name evidence="2" type="ORF">STAS_24889</name>
</gene>
<reference evidence="3" key="1">
    <citation type="journal article" date="2019" name="Curr. Biol.">
        <title>Genome Sequence of Striga asiatica Provides Insight into the Evolution of Plant Parasitism.</title>
        <authorList>
            <person name="Yoshida S."/>
            <person name="Kim S."/>
            <person name="Wafula E.K."/>
            <person name="Tanskanen J."/>
            <person name="Kim Y.M."/>
            <person name="Honaas L."/>
            <person name="Yang Z."/>
            <person name="Spallek T."/>
            <person name="Conn C.E."/>
            <person name="Ichihashi Y."/>
            <person name="Cheong K."/>
            <person name="Cui S."/>
            <person name="Der J.P."/>
            <person name="Gundlach H."/>
            <person name="Jiao Y."/>
            <person name="Hori C."/>
            <person name="Ishida J.K."/>
            <person name="Kasahara H."/>
            <person name="Kiba T."/>
            <person name="Kim M.S."/>
            <person name="Koo N."/>
            <person name="Laohavisit A."/>
            <person name="Lee Y.H."/>
            <person name="Lumba S."/>
            <person name="McCourt P."/>
            <person name="Mortimer J.C."/>
            <person name="Mutuku J.M."/>
            <person name="Nomura T."/>
            <person name="Sasaki-Sekimoto Y."/>
            <person name="Seto Y."/>
            <person name="Wang Y."/>
            <person name="Wakatake T."/>
            <person name="Sakakibara H."/>
            <person name="Demura T."/>
            <person name="Yamaguchi S."/>
            <person name="Yoneyama K."/>
            <person name="Manabe R.I."/>
            <person name="Nelson D.C."/>
            <person name="Schulman A.H."/>
            <person name="Timko M.P."/>
            <person name="dePamphilis C.W."/>
            <person name="Choi D."/>
            <person name="Shirasu K."/>
        </authorList>
    </citation>
    <scope>NUCLEOTIDE SEQUENCE [LARGE SCALE GENOMIC DNA]</scope>
    <source>
        <strain evidence="3">cv. UVA1</strain>
    </source>
</reference>
<dbReference type="AlphaFoldDB" id="A0A5A7QRT8"/>
<dbReference type="InterPro" id="IPR008686">
    <property type="entry name" value="RNA_pol_mitovir"/>
</dbReference>
<comment type="caution">
    <text evidence="2">The sequence shown here is derived from an EMBL/GenBank/DDBJ whole genome shotgun (WGS) entry which is preliminary data.</text>
</comment>
<evidence type="ECO:0000313" key="2">
    <source>
        <dbReference type="EMBL" id="GER47769.1"/>
    </source>
</evidence>